<comment type="caution">
    <text evidence="4">The sequence shown here is derived from an EMBL/GenBank/DDBJ whole genome shotgun (WGS) entry which is preliminary data.</text>
</comment>
<dbReference type="EMBL" id="JAWJWF010000045">
    <property type="protein sequence ID" value="KAK6627936.1"/>
    <property type="molecule type" value="Genomic_DNA"/>
</dbReference>
<feature type="region of interest" description="Disordered" evidence="2">
    <location>
        <begin position="1"/>
        <end position="301"/>
    </location>
</feature>
<dbReference type="PANTHER" id="PTHR46242:SF1">
    <property type="entry name" value="ZINC FINGER CCHC DOMAIN-CONTAINING PROTEIN 9"/>
    <property type="match status" value="1"/>
</dbReference>
<evidence type="ECO:0000259" key="3">
    <source>
        <dbReference type="PROSITE" id="PS50158"/>
    </source>
</evidence>
<accession>A0ABR1AW54</accession>
<evidence type="ECO:0000313" key="5">
    <source>
        <dbReference type="Proteomes" id="UP001359485"/>
    </source>
</evidence>
<feature type="domain" description="CCHC-type" evidence="3">
    <location>
        <begin position="429"/>
        <end position="444"/>
    </location>
</feature>
<dbReference type="InterPro" id="IPR042246">
    <property type="entry name" value="ZCCHC9"/>
</dbReference>
<feature type="compositionally biased region" description="Low complexity" evidence="2">
    <location>
        <begin position="276"/>
        <end position="293"/>
    </location>
</feature>
<feature type="compositionally biased region" description="Basic and acidic residues" evidence="2">
    <location>
        <begin position="40"/>
        <end position="53"/>
    </location>
</feature>
<dbReference type="SUPFAM" id="SSF57756">
    <property type="entry name" value="Retrovirus zinc finger-like domains"/>
    <property type="match status" value="2"/>
</dbReference>
<evidence type="ECO:0000313" key="4">
    <source>
        <dbReference type="EMBL" id="KAK6627936.1"/>
    </source>
</evidence>
<dbReference type="Gene3D" id="4.10.60.10">
    <property type="entry name" value="Zinc finger, CCHC-type"/>
    <property type="match status" value="2"/>
</dbReference>
<dbReference type="InterPro" id="IPR036875">
    <property type="entry name" value="Znf_CCHC_sf"/>
</dbReference>
<feature type="compositionally biased region" description="Basic and acidic residues" evidence="2">
    <location>
        <begin position="264"/>
        <end position="275"/>
    </location>
</feature>
<feature type="domain" description="CCHC-type" evidence="3">
    <location>
        <begin position="456"/>
        <end position="471"/>
    </location>
</feature>
<gene>
    <name evidence="4" type="ORF">RUM44_010418</name>
</gene>
<feature type="region of interest" description="Disordered" evidence="2">
    <location>
        <begin position="492"/>
        <end position="517"/>
    </location>
</feature>
<keyword evidence="1" id="KW-0479">Metal-binding</keyword>
<evidence type="ECO:0000256" key="1">
    <source>
        <dbReference type="PROSITE-ProRule" id="PRU00047"/>
    </source>
</evidence>
<feature type="compositionally biased region" description="Low complexity" evidence="2">
    <location>
        <begin position="198"/>
        <end position="217"/>
    </location>
</feature>
<dbReference type="SMART" id="SM00343">
    <property type="entry name" value="ZnF_C2HC"/>
    <property type="match status" value="4"/>
</dbReference>
<sequence length="517" mass="58671">MTRFARAKGSKASNEKIPEEATSWLEMKKGILSKSSPPDNPKEPVVRNNENTKSKTATEWASLDHDTVEEYFTLIRKHHQGKNDENSNEAKPSKKKSNKVNANSSNKNSKNIIIQKTKNSHINNEEDCSPVNKNVENSQPKNSDQIKKNKGKKRKQNGELSEEPLKKKKPVVNNKTETESTIETEKGTKVKKIKNKQKNSNNQVQNHNNTQNQSNSNDAVSNDIKNKKEGMAAKHKKKKLHEINKNNETATRNQKFNGKNKMSNNEKQKGNKQFDKSNNNNHNNNTFKQNKNFSNKKNKYNNDKQSTVEELIVNGEKIQIVKFQGFNVTLEDAERLKKLRNDMFKEGIPRNKLEAAIKLERRRAEKSLSRLKKAVCFHCRGYGHVLSQCPSLTESENTGTGICYKCGSTEHSSAECKVVRGSSFQFAECFICKEQGHIARQCPDNPRGLYPHGGACKECGDVTHLRKDCPKVATKKEEDLITVGVRNDRNLESLEEDRATKKTPQAKTPVRKSVVKF</sequence>
<feature type="compositionally biased region" description="Low complexity" evidence="2">
    <location>
        <begin position="99"/>
        <end position="117"/>
    </location>
</feature>
<name>A0ABR1AW54_POLSC</name>
<feature type="compositionally biased region" description="Polar residues" evidence="2">
    <location>
        <begin position="248"/>
        <end position="263"/>
    </location>
</feature>
<organism evidence="4 5">
    <name type="scientific">Polyplax serrata</name>
    <name type="common">Common mouse louse</name>
    <dbReference type="NCBI Taxonomy" id="468196"/>
    <lineage>
        <taxon>Eukaryota</taxon>
        <taxon>Metazoa</taxon>
        <taxon>Ecdysozoa</taxon>
        <taxon>Arthropoda</taxon>
        <taxon>Hexapoda</taxon>
        <taxon>Insecta</taxon>
        <taxon>Pterygota</taxon>
        <taxon>Neoptera</taxon>
        <taxon>Paraneoptera</taxon>
        <taxon>Psocodea</taxon>
        <taxon>Troctomorpha</taxon>
        <taxon>Phthiraptera</taxon>
        <taxon>Anoplura</taxon>
        <taxon>Polyplacidae</taxon>
        <taxon>Polyplax</taxon>
    </lineage>
</organism>
<proteinExistence type="predicted"/>
<keyword evidence="1" id="KW-0862">Zinc</keyword>
<feature type="compositionally biased region" description="Polar residues" evidence="2">
    <location>
        <begin position="131"/>
        <end position="143"/>
    </location>
</feature>
<evidence type="ECO:0000256" key="2">
    <source>
        <dbReference type="SAM" id="MobiDB-lite"/>
    </source>
</evidence>
<dbReference type="InterPro" id="IPR001878">
    <property type="entry name" value="Znf_CCHC"/>
</dbReference>
<dbReference type="Pfam" id="PF00098">
    <property type="entry name" value="zf-CCHC"/>
    <property type="match status" value="2"/>
</dbReference>
<protein>
    <recommendedName>
        <fullName evidence="3">CCHC-type domain-containing protein</fullName>
    </recommendedName>
</protein>
<dbReference type="Proteomes" id="UP001359485">
    <property type="component" value="Unassembled WGS sequence"/>
</dbReference>
<reference evidence="4 5" key="1">
    <citation type="submission" date="2023-09" db="EMBL/GenBank/DDBJ databases">
        <title>Genomes of two closely related lineages of the louse Polyplax serrata with different host specificities.</title>
        <authorList>
            <person name="Martinu J."/>
            <person name="Tarabai H."/>
            <person name="Stefka J."/>
            <person name="Hypsa V."/>
        </authorList>
    </citation>
    <scope>NUCLEOTIDE SEQUENCE [LARGE SCALE GENOMIC DNA]</scope>
    <source>
        <strain evidence="4">98ZLc_SE</strain>
    </source>
</reference>
<dbReference type="PANTHER" id="PTHR46242">
    <property type="entry name" value="ZINC FINGER CCHC DOMAIN-CONTAINING PROTEIN 9 ZCCHC9"/>
    <property type="match status" value="1"/>
</dbReference>
<keyword evidence="1" id="KW-0863">Zinc-finger</keyword>
<feature type="compositionally biased region" description="Low complexity" evidence="2">
    <location>
        <begin position="171"/>
        <end position="181"/>
    </location>
</feature>
<keyword evidence="5" id="KW-1185">Reference proteome</keyword>
<dbReference type="PROSITE" id="PS50158">
    <property type="entry name" value="ZF_CCHC"/>
    <property type="match status" value="2"/>
</dbReference>